<dbReference type="eggNOG" id="ENOG5033FBH">
    <property type="taxonomic scope" value="Bacteria"/>
</dbReference>
<keyword evidence="1" id="KW-1133">Transmembrane helix</keyword>
<keyword evidence="1" id="KW-0472">Membrane</keyword>
<evidence type="ECO:0000313" key="3">
    <source>
        <dbReference type="Proteomes" id="UP000030403"/>
    </source>
</evidence>
<organism evidence="2 3">
    <name type="scientific">Pontibacillus marinus BH030004 = DSM 16465</name>
    <dbReference type="NCBI Taxonomy" id="1385511"/>
    <lineage>
        <taxon>Bacteria</taxon>
        <taxon>Bacillati</taxon>
        <taxon>Bacillota</taxon>
        <taxon>Bacilli</taxon>
        <taxon>Bacillales</taxon>
        <taxon>Bacillaceae</taxon>
        <taxon>Pontibacillus</taxon>
    </lineage>
</organism>
<reference evidence="2 3" key="1">
    <citation type="submission" date="2013-08" db="EMBL/GenBank/DDBJ databases">
        <authorList>
            <person name="Huang J."/>
            <person name="Wang G."/>
        </authorList>
    </citation>
    <scope>NUCLEOTIDE SEQUENCE [LARGE SCALE GENOMIC DNA]</scope>
    <source>
        <strain evidence="2 3">BH030004</strain>
    </source>
</reference>
<name>A0A0A5HYL1_9BACI</name>
<comment type="caution">
    <text evidence="2">The sequence shown here is derived from an EMBL/GenBank/DDBJ whole genome shotgun (WGS) entry which is preliminary data.</text>
</comment>
<sequence length="56" mass="6433">METFGRGCLYIIVAFALLFLLAIITQSHINIPWIIAIPLMILAFWIAKKKTDEKNQ</sequence>
<feature type="transmembrane region" description="Helical" evidence="1">
    <location>
        <begin position="7"/>
        <end position="25"/>
    </location>
</feature>
<dbReference type="RefSeq" id="WP_169449752.1">
    <property type="nucleotide sequence ID" value="NZ_AULJ01000037.1"/>
</dbReference>
<dbReference type="STRING" id="1385511.GCA_000425225_02949"/>
<gene>
    <name evidence="2" type="ORF">N783_07410</name>
</gene>
<dbReference type="AlphaFoldDB" id="A0A0A5HYL1"/>
<evidence type="ECO:0000256" key="1">
    <source>
        <dbReference type="SAM" id="Phobius"/>
    </source>
</evidence>
<feature type="transmembrane region" description="Helical" evidence="1">
    <location>
        <begin position="31"/>
        <end position="47"/>
    </location>
</feature>
<dbReference type="Proteomes" id="UP000030403">
    <property type="component" value="Unassembled WGS sequence"/>
</dbReference>
<keyword evidence="3" id="KW-1185">Reference proteome</keyword>
<keyword evidence="1" id="KW-0812">Transmembrane</keyword>
<proteinExistence type="predicted"/>
<evidence type="ECO:0000313" key="2">
    <source>
        <dbReference type="EMBL" id="KGX88702.1"/>
    </source>
</evidence>
<dbReference type="EMBL" id="AVPF01000018">
    <property type="protein sequence ID" value="KGX88702.1"/>
    <property type="molecule type" value="Genomic_DNA"/>
</dbReference>
<accession>A0A0A5HYL1</accession>
<protein>
    <submittedName>
        <fullName evidence="2">Uncharacterized protein</fullName>
    </submittedName>
</protein>